<sequence>MSGGARRLGPLLVRGVLAGLFFSATFVLNRAMSQAGGHWVWSAALRYLHMLLLLAVALAATGQGAVLRGALRLFRAHLGFWVVAGGVGCGLFYAPLCLAAAYAPGWVVATTWQSTVLATPLVLFAFGRPVPLRGLAFTALVFLGIALVTLEQAGGAGVREVALGAAPVLLAAFAYPVGNQLVWEARRGGRRWVPHLDDPLLDHDLARVLLLVLGSLPFWLVLGAAVRPPPPSAAQVGRTALVALLSGVVATSLFLSARHRARTAYELAAVDATQATEVIFSVAGEVALLGGAPPGPLGAGGVALALSGLGLYLGAQTRPPPAARS</sequence>
<gene>
    <name evidence="2" type="ORF">AMYX_28490</name>
</gene>
<accession>A0A7I9VPF0</accession>
<evidence type="ECO:0000313" key="3">
    <source>
        <dbReference type="Proteomes" id="UP000503640"/>
    </source>
</evidence>
<keyword evidence="1" id="KW-0812">Transmembrane</keyword>
<dbReference type="RefSeq" id="WP_209005157.1">
    <property type="nucleotide sequence ID" value="NZ_BJTG01000006.1"/>
</dbReference>
<feature type="transmembrane region" description="Helical" evidence="1">
    <location>
        <begin position="12"/>
        <end position="32"/>
    </location>
</feature>
<dbReference type="InterPro" id="IPR032713">
    <property type="entry name" value="EmrE"/>
</dbReference>
<organism evidence="2 3">
    <name type="scientific">Anaeromyxobacter diazotrophicus</name>
    <dbReference type="NCBI Taxonomy" id="2590199"/>
    <lineage>
        <taxon>Bacteria</taxon>
        <taxon>Pseudomonadati</taxon>
        <taxon>Myxococcota</taxon>
        <taxon>Myxococcia</taxon>
        <taxon>Myxococcales</taxon>
        <taxon>Cystobacterineae</taxon>
        <taxon>Anaeromyxobacteraceae</taxon>
        <taxon>Anaeromyxobacter</taxon>
    </lineage>
</organism>
<evidence type="ECO:0000313" key="2">
    <source>
        <dbReference type="EMBL" id="GEJ58108.1"/>
    </source>
</evidence>
<dbReference type="EMBL" id="BJTG01000006">
    <property type="protein sequence ID" value="GEJ58108.1"/>
    <property type="molecule type" value="Genomic_DNA"/>
</dbReference>
<keyword evidence="1" id="KW-1133">Transmembrane helix</keyword>
<keyword evidence="1" id="KW-0472">Membrane</keyword>
<comment type="caution">
    <text evidence="2">The sequence shown here is derived from an EMBL/GenBank/DDBJ whole genome shotgun (WGS) entry which is preliminary data.</text>
</comment>
<feature type="transmembrane region" description="Helical" evidence="1">
    <location>
        <begin position="44"/>
        <end position="66"/>
    </location>
</feature>
<proteinExistence type="predicted"/>
<feature type="transmembrane region" description="Helical" evidence="1">
    <location>
        <begin position="78"/>
        <end position="103"/>
    </location>
</feature>
<protein>
    <submittedName>
        <fullName evidence="2">Membrane protein</fullName>
    </submittedName>
</protein>
<keyword evidence="3" id="KW-1185">Reference proteome</keyword>
<feature type="transmembrane region" description="Helical" evidence="1">
    <location>
        <begin position="134"/>
        <end position="150"/>
    </location>
</feature>
<feature type="transmembrane region" description="Helical" evidence="1">
    <location>
        <begin position="238"/>
        <end position="257"/>
    </location>
</feature>
<name>A0A7I9VPF0_9BACT</name>
<dbReference type="AlphaFoldDB" id="A0A7I9VPF0"/>
<evidence type="ECO:0000256" key="1">
    <source>
        <dbReference type="SAM" id="Phobius"/>
    </source>
</evidence>
<dbReference type="Pfam" id="PF13536">
    <property type="entry name" value="EmrE"/>
    <property type="match status" value="1"/>
</dbReference>
<reference evidence="3" key="1">
    <citation type="journal article" date="2020" name="Appl. Environ. Microbiol.">
        <title>Diazotrophic Anaeromyxobacter Isolates from Soils.</title>
        <authorList>
            <person name="Masuda Y."/>
            <person name="Yamanaka H."/>
            <person name="Xu Z.X."/>
            <person name="Shiratori Y."/>
            <person name="Aono T."/>
            <person name="Amachi S."/>
            <person name="Senoo K."/>
            <person name="Itoh H."/>
        </authorList>
    </citation>
    <scope>NUCLEOTIDE SEQUENCE [LARGE SCALE GENOMIC DNA]</scope>
    <source>
        <strain evidence="3">R267</strain>
    </source>
</reference>
<feature type="transmembrane region" description="Helical" evidence="1">
    <location>
        <begin position="162"/>
        <end position="183"/>
    </location>
</feature>
<feature type="transmembrane region" description="Helical" evidence="1">
    <location>
        <begin position="204"/>
        <end position="226"/>
    </location>
</feature>
<feature type="transmembrane region" description="Helical" evidence="1">
    <location>
        <begin position="109"/>
        <end position="127"/>
    </location>
</feature>
<dbReference type="Proteomes" id="UP000503640">
    <property type="component" value="Unassembled WGS sequence"/>
</dbReference>